<protein>
    <submittedName>
        <fullName evidence="1">Integrase</fullName>
    </submittedName>
</protein>
<proteinExistence type="predicted"/>
<sequence length="103" mass="11508">MATVRHAGRWLHQRPLIAGDPLSGVKDLQTDAPEWNGLTSKQLMRLKSACEQRKKICTRKNQNALLETANFLCVIRNRLTRIGISIFECGAISLERASFGCSP</sequence>
<reference evidence="1 2" key="1">
    <citation type="submission" date="2015-11" db="EMBL/GenBank/DDBJ databases">
        <title>Genomic analysis of 38 Legionella species identifies large and diverse effector repertoires.</title>
        <authorList>
            <person name="Burstein D."/>
            <person name="Amaro F."/>
            <person name="Zusman T."/>
            <person name="Lifshitz Z."/>
            <person name="Cohen O."/>
            <person name="Gilbert J.A."/>
            <person name="Pupko T."/>
            <person name="Shuman H.A."/>
            <person name="Segal G."/>
        </authorList>
    </citation>
    <scope>NUCLEOTIDE SEQUENCE [LARGE SCALE GENOMIC DNA]</scope>
    <source>
        <strain evidence="1 2">JA-26-G1-E2</strain>
    </source>
</reference>
<dbReference type="AlphaFoldDB" id="A0A0W0UHZ3"/>
<organism evidence="1 2">
    <name type="scientific">Legionella jamestowniensis</name>
    <dbReference type="NCBI Taxonomy" id="455"/>
    <lineage>
        <taxon>Bacteria</taxon>
        <taxon>Pseudomonadati</taxon>
        <taxon>Pseudomonadota</taxon>
        <taxon>Gammaproteobacteria</taxon>
        <taxon>Legionellales</taxon>
        <taxon>Legionellaceae</taxon>
        <taxon>Legionella</taxon>
    </lineage>
</organism>
<evidence type="ECO:0000313" key="1">
    <source>
        <dbReference type="EMBL" id="KTD07193.1"/>
    </source>
</evidence>
<dbReference type="STRING" id="455.Ljam_1388"/>
<comment type="caution">
    <text evidence="1">The sequence shown here is derived from an EMBL/GenBank/DDBJ whole genome shotgun (WGS) entry which is preliminary data.</text>
</comment>
<dbReference type="EMBL" id="LNYG01000013">
    <property type="protein sequence ID" value="KTD07193.1"/>
    <property type="molecule type" value="Genomic_DNA"/>
</dbReference>
<evidence type="ECO:0000313" key="2">
    <source>
        <dbReference type="Proteomes" id="UP000054715"/>
    </source>
</evidence>
<dbReference type="PATRIC" id="fig|455.5.peg.1467"/>
<gene>
    <name evidence="1" type="ORF">Ljam_1388</name>
</gene>
<name>A0A0W0UHZ3_9GAMM</name>
<dbReference type="Proteomes" id="UP000054715">
    <property type="component" value="Unassembled WGS sequence"/>
</dbReference>
<accession>A0A0W0UHZ3</accession>
<dbReference type="RefSeq" id="WP_238583705.1">
    <property type="nucleotide sequence ID" value="NZ_CAAAJF010000007.1"/>
</dbReference>